<dbReference type="EMBL" id="LWDL01000005">
    <property type="protein sequence ID" value="OQW53957.1"/>
    <property type="molecule type" value="Genomic_DNA"/>
</dbReference>
<dbReference type="Proteomes" id="UP000192872">
    <property type="component" value="Unassembled WGS sequence"/>
</dbReference>
<keyword evidence="1" id="KW-0472">Membrane</keyword>
<evidence type="ECO:0000313" key="2">
    <source>
        <dbReference type="EMBL" id="OQW53957.1"/>
    </source>
</evidence>
<organism evidence="2 3">
    <name type="scientific">Candidatus Raskinella chloraquaticus</name>
    <dbReference type="NCBI Taxonomy" id="1951219"/>
    <lineage>
        <taxon>Bacteria</taxon>
        <taxon>Pseudomonadati</taxon>
        <taxon>Pseudomonadota</taxon>
        <taxon>Alphaproteobacteria</taxon>
        <taxon>Hyphomicrobiales</taxon>
        <taxon>Phreatobacteraceae</taxon>
        <taxon>Candidatus Raskinella</taxon>
    </lineage>
</organism>
<keyword evidence="1" id="KW-0812">Transmembrane</keyword>
<name>A0A1W9I2Y9_9HYPH</name>
<accession>A0A1W9I2Y9</accession>
<gene>
    <name evidence="2" type="ORF">A4S15_00480</name>
</gene>
<protein>
    <submittedName>
        <fullName evidence="2">Uncharacterized protein</fullName>
    </submittedName>
</protein>
<proteinExistence type="predicted"/>
<evidence type="ECO:0000313" key="3">
    <source>
        <dbReference type="Proteomes" id="UP000192872"/>
    </source>
</evidence>
<reference evidence="2 3" key="1">
    <citation type="journal article" date="2017" name="Water Res.">
        <title>Comammox in drinking water systems.</title>
        <authorList>
            <person name="Wang Y."/>
            <person name="Ma L."/>
            <person name="Mao Y."/>
            <person name="Jiang X."/>
            <person name="Xia Y."/>
            <person name="Yu K."/>
            <person name="Li B."/>
            <person name="Zhang T."/>
        </authorList>
    </citation>
    <scope>NUCLEOTIDE SEQUENCE [LARGE SCALE GENOMIC DNA]</scope>
    <source>
        <strain evidence="2">SG_bin8</strain>
    </source>
</reference>
<comment type="caution">
    <text evidence="2">The sequence shown here is derived from an EMBL/GenBank/DDBJ whole genome shotgun (WGS) entry which is preliminary data.</text>
</comment>
<evidence type="ECO:0000256" key="1">
    <source>
        <dbReference type="SAM" id="Phobius"/>
    </source>
</evidence>
<keyword evidence="1" id="KW-1133">Transmembrane helix</keyword>
<feature type="transmembrane region" description="Helical" evidence="1">
    <location>
        <begin position="33"/>
        <end position="50"/>
    </location>
</feature>
<dbReference type="RefSeq" id="WP_376802152.1">
    <property type="nucleotide sequence ID" value="NZ_DBNB01000034.1"/>
</dbReference>
<dbReference type="AlphaFoldDB" id="A0A1W9I2Y9"/>
<sequence length="85" mass="9606">MSDTPPSQPLPPRPAWVRAAMEREDRRRMRQNLGAGLAVLGLLIVGYWLVESFAQSRRVLLCLEAGHRLCVRDPELDAIRARRGS</sequence>